<dbReference type="EMBL" id="JAEKJR010000002">
    <property type="protein sequence ID" value="MBN8432022.1"/>
    <property type="molecule type" value="Genomic_DNA"/>
</dbReference>
<dbReference type="Gene3D" id="3.40.1190.10">
    <property type="entry name" value="Mur-like, catalytic domain"/>
    <property type="match status" value="1"/>
</dbReference>
<accession>A0ABS3E9M7</accession>
<keyword evidence="6" id="KW-1185">Reference proteome</keyword>
<dbReference type="SMART" id="SM00854">
    <property type="entry name" value="PGA_cap"/>
    <property type="match status" value="1"/>
</dbReference>
<evidence type="ECO:0000313" key="5">
    <source>
        <dbReference type="EMBL" id="MBN8432022.1"/>
    </source>
</evidence>
<dbReference type="RefSeq" id="WP_207003270.1">
    <property type="nucleotide sequence ID" value="NZ_JAEKJR010000002.1"/>
</dbReference>
<proteinExistence type="predicted"/>
<dbReference type="Pfam" id="PF02875">
    <property type="entry name" value="Mur_ligase_C"/>
    <property type="match status" value="1"/>
</dbReference>
<sequence length="1604" mass="178808">MANPNSLSDLLSRARPKVERELQNLPPPYTLFFSISDGKQRARVCHARGKDLDALWRKLAAQARKLLASAKMHGRWLRIDWVMHAEPMDWRTLRQKFENTKRGYFRYGLALDSDWKIAFLEQELNGNAMLYGGNKVAYATVNESRFRAYTNLRFGRKTPLNFDDDTPVTRLHMEGLFVDANTDPQLLYGPGRNAGRRRIDTLDEPTAYHVVDTSTRYLASQVLKSGRFEYGWHCCFDRPIGTYNTLRHASSTYAMTEGWEVNRDTHTKRAIDRALNYLTQKLIKTALLPSGEEAAFLVEANGEIKLGGNAVCLLALVKYIELNDSDAVRDQYTGLLEKLALGIRFMQDQATGKFVHVLQYPELTVKDEFRIIYYDGEAAFGLMRLYGLTKDARWLHIVETAFEYFIANNHWQAHDHWLSYCVNELTLYRPEERYYQFGIQNVVGHLDFIIERITTFPTLLELMMAAERMVTRLRQEKTFSHLLAQLDLDKFYHALHTRAMYLLNGYFWPEYAMFFKNPAKIVGSFYIRHHAFRVRIDDVEHYLSGFVAFRKYLLNGGCPKDIGPYQQMPPVPALNESRLSTLAWGGDVNLARRQHYRTEQLGEEQVLGRIPALSNADLSLVNLECVVATTGEQGVDKGEKSPYYYRARPEMLKLLCRAQIDGVTTANNHSGDYGNQALLEQGFWLNAVGIGHTGSGANLEAALQPLIRPAGDLNVAIFSLDATQATFAAGTRQPGCAFLSLRNPQAWAQLLQPRIAAARRRAHVVVVAVHWGDNLETEPGAAEIAVGHQIIDAGADAVLGTSAHILQGIEIYKHRPIIHDAGDLLFDSVRKTLKDSGIFQLSLSHRGVEKVLFFPVGSGFGFSHQLTGLGAGAVTQRFAELCAALGTNLQPLPDGSGQILLTPPARAQHTLPAAPGTQTHPEKLDSIQRPLHPHWFTDQVPLDARITQRDFGPLRLLGLRYRPANIEQRRLLFVETFWTLNPERQAPLTENLRLDIRAVPIQDPQAHCWGKSMDHDPCDWQLPTSRWQPGVIYRDFYGLRPPANKHLRNGDLRLEIGLIGPETQLRPVPVLESPIPVNIAGLPENPNTIDGRNPPVYRSEFPPCAFEHTPGQTWNAQQLAEITGGQWIVKPPQGWYVRSVVSGQSFIAQSLNPTLFVAHRSSDRAYHERSSLSKYTKWDLHDKLPEIVQQAGARLGAVMVEKPVPGLPPELPVLQVSDPIQAIVELGLAARQRYQGDVIAVTGTAGKSSTLKMLGTMLGGKEKVLTSLGNYNSRVGAPSMLASLSADHQAAVIEVAQSALWMRQGPITRRIQPTIALITGIGVSQTTSQVKTTRDTAKWKSRIFDGLSGRAVAIVGEHLLHFDYIKKQASRFAKRVIVFGRSEAAEVRITRIDADNLSSRVTLQIAGKQLQFTVPAPSLGMVYNAVASLCAVYAMGESAEQAAEALQSFVLDEGHLDQGTLYLPDGEVRVIDDSWNATVSSMLNAFSVLADTPLSGNGRKIAALGRIVQLGDQAADLHRSLAQPLIETGVQLVVTHGSEMQFLRDTLPESLLGPHFSTAEALARYLADALRPSDLLLIKGSRRDSDFGSLPQLLKQLMAREEPA</sequence>
<dbReference type="InterPro" id="IPR029052">
    <property type="entry name" value="Metallo-depent_PP-like"/>
</dbReference>
<organism evidence="5 6">
    <name type="scientific">Microbulbifer salipaludis</name>
    <dbReference type="NCBI Taxonomy" id="187980"/>
    <lineage>
        <taxon>Bacteria</taxon>
        <taxon>Pseudomonadati</taxon>
        <taxon>Pseudomonadota</taxon>
        <taxon>Gammaproteobacteria</taxon>
        <taxon>Cellvibrionales</taxon>
        <taxon>Microbulbiferaceae</taxon>
        <taxon>Microbulbifer</taxon>
    </lineage>
</organism>
<keyword evidence="3" id="KW-0067">ATP-binding</keyword>
<dbReference type="PANTHER" id="PTHR43024">
    <property type="entry name" value="UDP-N-ACETYLMURAMOYL-TRIPEPTIDE--D-ALANYL-D-ALANINE LIGASE"/>
    <property type="match status" value="1"/>
</dbReference>
<evidence type="ECO:0000256" key="3">
    <source>
        <dbReference type="ARBA" id="ARBA00022840"/>
    </source>
</evidence>
<dbReference type="InterPro" id="IPR013221">
    <property type="entry name" value="Mur_ligase_cen"/>
</dbReference>
<dbReference type="InterPro" id="IPR008928">
    <property type="entry name" value="6-hairpin_glycosidase_sf"/>
</dbReference>
<keyword evidence="1" id="KW-0436">Ligase</keyword>
<reference evidence="5 6" key="1">
    <citation type="submission" date="2020-12" db="EMBL/GenBank/DDBJ databases">
        <title>Oil enriched cultivation method for isolating marine PHA-producing bacteria.</title>
        <authorList>
            <person name="Zheng W."/>
            <person name="Yu S."/>
            <person name="Huang Y."/>
        </authorList>
    </citation>
    <scope>NUCLEOTIDE SEQUENCE [LARGE SCALE GENOMIC DNA]</scope>
    <source>
        <strain evidence="5 6">SN0-2</strain>
    </source>
</reference>
<dbReference type="SUPFAM" id="SSF53623">
    <property type="entry name" value="MurD-like peptide ligases, catalytic domain"/>
    <property type="match status" value="1"/>
</dbReference>
<name>A0ABS3E9M7_9GAMM</name>
<dbReference type="Pfam" id="PF09587">
    <property type="entry name" value="PGA_cap"/>
    <property type="match status" value="1"/>
</dbReference>
<dbReference type="Gene3D" id="3.60.21.10">
    <property type="match status" value="1"/>
</dbReference>
<keyword evidence="2" id="KW-0547">Nucleotide-binding</keyword>
<feature type="domain" description="Capsule synthesis protein CapA" evidence="4">
    <location>
        <begin position="581"/>
        <end position="828"/>
    </location>
</feature>
<dbReference type="InterPro" id="IPR004101">
    <property type="entry name" value="Mur_ligase_C"/>
</dbReference>
<comment type="caution">
    <text evidence="5">The sequence shown here is derived from an EMBL/GenBank/DDBJ whole genome shotgun (WGS) entry which is preliminary data.</text>
</comment>
<evidence type="ECO:0000259" key="4">
    <source>
        <dbReference type="SMART" id="SM00854"/>
    </source>
</evidence>
<dbReference type="InterPro" id="IPR036615">
    <property type="entry name" value="Mur_ligase_C_dom_sf"/>
</dbReference>
<evidence type="ECO:0000256" key="2">
    <source>
        <dbReference type="ARBA" id="ARBA00022741"/>
    </source>
</evidence>
<gene>
    <name evidence="5" type="ORF">JF535_14310</name>
</gene>
<dbReference type="InterPro" id="IPR036565">
    <property type="entry name" value="Mur-like_cat_sf"/>
</dbReference>
<dbReference type="SUPFAM" id="SSF56300">
    <property type="entry name" value="Metallo-dependent phosphatases"/>
    <property type="match status" value="1"/>
</dbReference>
<evidence type="ECO:0000313" key="6">
    <source>
        <dbReference type="Proteomes" id="UP000664293"/>
    </source>
</evidence>
<dbReference type="InterPro" id="IPR019079">
    <property type="entry name" value="Capsule_synth_CapA"/>
</dbReference>
<dbReference type="Pfam" id="PF08245">
    <property type="entry name" value="Mur_ligase_M"/>
    <property type="match status" value="1"/>
</dbReference>
<dbReference type="Gene3D" id="3.90.190.20">
    <property type="entry name" value="Mur ligase, C-terminal domain"/>
    <property type="match status" value="1"/>
</dbReference>
<protein>
    <submittedName>
        <fullName evidence="5">CapA family protein</fullName>
    </submittedName>
</protein>
<evidence type="ECO:0000256" key="1">
    <source>
        <dbReference type="ARBA" id="ARBA00022598"/>
    </source>
</evidence>
<dbReference type="SUPFAM" id="SSF48208">
    <property type="entry name" value="Six-hairpin glycosidases"/>
    <property type="match status" value="1"/>
</dbReference>
<dbReference type="Proteomes" id="UP000664293">
    <property type="component" value="Unassembled WGS sequence"/>
</dbReference>
<dbReference type="SUPFAM" id="SSF53244">
    <property type="entry name" value="MurD-like peptide ligases, peptide-binding domain"/>
    <property type="match status" value="1"/>
</dbReference>
<dbReference type="PANTHER" id="PTHR43024:SF1">
    <property type="entry name" value="UDP-N-ACETYLMURAMOYL-TRIPEPTIDE--D-ALANYL-D-ALANINE LIGASE"/>
    <property type="match status" value="1"/>
</dbReference>
<dbReference type="InterPro" id="IPR051046">
    <property type="entry name" value="MurCDEF_CellWall_CoF430Synth"/>
</dbReference>